<keyword evidence="6" id="KW-0808">Transferase</keyword>
<keyword evidence="20" id="KW-1185">Reference proteome</keyword>
<dbReference type="InterPro" id="IPR036206">
    <property type="entry name" value="ThiamineP_synth_sf"/>
</dbReference>
<evidence type="ECO:0000259" key="18">
    <source>
        <dbReference type="Pfam" id="PF02581"/>
    </source>
</evidence>
<dbReference type="CDD" id="cd00564">
    <property type="entry name" value="TMP_TenI"/>
    <property type="match status" value="1"/>
</dbReference>
<dbReference type="GO" id="GO:0005737">
    <property type="term" value="C:cytoplasm"/>
    <property type="evidence" value="ECO:0007669"/>
    <property type="project" value="TreeGrafter"/>
</dbReference>
<dbReference type="InterPro" id="IPR034291">
    <property type="entry name" value="TMP_synthase"/>
</dbReference>
<dbReference type="EMBL" id="JAEPRB010000022">
    <property type="protein sequence ID" value="KAG2225892.1"/>
    <property type="molecule type" value="Genomic_DNA"/>
</dbReference>
<dbReference type="InterPro" id="IPR029056">
    <property type="entry name" value="Ribokinase-like"/>
</dbReference>
<sequence length="498" mass="53401">MVTVDYSLYLVTDSSLVPHDLTFLGQIEKALEGGVTLVQLREKDLDTGPFIELAYKVKALTRQFNVPLIINDRIDVALAIDADGVHIGQDDMPLTQARQLFGNDKIIGVSCNTIEEAQIAVHQGADYLGIGAVWNTATKKLTKKTLGIQGVQDILAAIPPIPNVVIGGIKLDNGKELLENTTGVSGLSIVSGIMAAPDAKKACKELLSMIRNYVVNPMTVQNEIVEYAIKAIEHIKTKSPLVHHMTNNVVINDNANATLAVGASPIMSTNDEEVNDIAKINGSMVLNMGTLSPKMAETMSMAMKSNHDLGHPIVFDPVGAAATEYRRVHTKKFLESGTVTVLKGNTGEILYIAERGGKSRGVDSVGGNGGEENAALAVKETAQKYNCIVAMTGEIDYVSDGHRVFAIENGDNLLACITGSGCMVSSIVGCFTAVNRDNYLYATIAAILLVTIASEKATKRSDVQGPGTFRSALIDELYNVSNKPSILEEYAKIREVKL</sequence>
<dbReference type="Gene3D" id="3.40.1190.20">
    <property type="match status" value="1"/>
</dbReference>
<keyword evidence="7" id="KW-0479">Metal-binding</keyword>
<dbReference type="GO" id="GO:0009228">
    <property type="term" value="P:thiamine biosynthetic process"/>
    <property type="evidence" value="ECO:0007669"/>
    <property type="project" value="UniProtKB-KW"/>
</dbReference>
<proteinExistence type="inferred from homology"/>
<evidence type="ECO:0000256" key="14">
    <source>
        <dbReference type="ARBA" id="ARBA00047851"/>
    </source>
</evidence>
<evidence type="ECO:0000256" key="8">
    <source>
        <dbReference type="ARBA" id="ARBA00022741"/>
    </source>
</evidence>
<dbReference type="NCBIfam" id="NF006830">
    <property type="entry name" value="PRK09355.1"/>
    <property type="match status" value="1"/>
</dbReference>
<evidence type="ECO:0000256" key="9">
    <source>
        <dbReference type="ARBA" id="ARBA00022777"/>
    </source>
</evidence>
<evidence type="ECO:0000256" key="10">
    <source>
        <dbReference type="ARBA" id="ARBA00022840"/>
    </source>
</evidence>
<organism evidence="19 20">
    <name type="scientific">Circinella minor</name>
    <dbReference type="NCBI Taxonomy" id="1195481"/>
    <lineage>
        <taxon>Eukaryota</taxon>
        <taxon>Fungi</taxon>
        <taxon>Fungi incertae sedis</taxon>
        <taxon>Mucoromycota</taxon>
        <taxon>Mucoromycotina</taxon>
        <taxon>Mucoromycetes</taxon>
        <taxon>Mucorales</taxon>
        <taxon>Lichtheimiaceae</taxon>
        <taxon>Circinella</taxon>
    </lineage>
</organism>
<comment type="pathway">
    <text evidence="5">Cofactor biosynthesis; thiamine diphosphate biosynthesis; thiamine phosphate from 4-amino-2-methyl-5-diphosphomethylpyrimidine and 4-methyl-5-(2-phosphoethyl)-thiazole: step 1/1.</text>
</comment>
<dbReference type="GO" id="GO:0009229">
    <property type="term" value="P:thiamine diphosphate biosynthetic process"/>
    <property type="evidence" value="ECO:0007669"/>
    <property type="project" value="UniProtKB-UniPathway"/>
</dbReference>
<dbReference type="Gene3D" id="3.20.20.70">
    <property type="entry name" value="Aldolase class I"/>
    <property type="match status" value="1"/>
</dbReference>
<dbReference type="InterPro" id="IPR022998">
    <property type="entry name" value="ThiamineP_synth_TenI"/>
</dbReference>
<dbReference type="Pfam" id="PF02110">
    <property type="entry name" value="HK"/>
    <property type="match status" value="1"/>
</dbReference>
<evidence type="ECO:0000256" key="15">
    <source>
        <dbReference type="ARBA" id="ARBA00047883"/>
    </source>
</evidence>
<dbReference type="PRINTS" id="PR01099">
    <property type="entry name" value="HYETHTZKNASE"/>
</dbReference>
<evidence type="ECO:0000256" key="12">
    <source>
        <dbReference type="ARBA" id="ARBA00022977"/>
    </source>
</evidence>
<dbReference type="GO" id="GO:0004789">
    <property type="term" value="F:thiamine-phosphate diphosphorylase activity"/>
    <property type="evidence" value="ECO:0007669"/>
    <property type="project" value="UniProtKB-EC"/>
</dbReference>
<dbReference type="CDD" id="cd01170">
    <property type="entry name" value="THZ_kinase"/>
    <property type="match status" value="1"/>
</dbReference>
<dbReference type="SUPFAM" id="SSF53613">
    <property type="entry name" value="Ribokinase-like"/>
    <property type="match status" value="1"/>
</dbReference>
<evidence type="ECO:0000256" key="4">
    <source>
        <dbReference type="ARBA" id="ARBA00004868"/>
    </source>
</evidence>
<keyword evidence="9" id="KW-0418">Kinase</keyword>
<accession>A0A8H7VNW4</accession>
<dbReference type="NCBIfam" id="TIGR00694">
    <property type="entry name" value="thiM"/>
    <property type="match status" value="1"/>
</dbReference>
<keyword evidence="11" id="KW-0460">Magnesium</keyword>
<evidence type="ECO:0000256" key="3">
    <source>
        <dbReference type="ARBA" id="ARBA00003814"/>
    </source>
</evidence>
<comment type="caution">
    <text evidence="19">The sequence shown here is derived from an EMBL/GenBank/DDBJ whole genome shotgun (WGS) entry which is preliminary data.</text>
</comment>
<dbReference type="HAMAP" id="MF_00228">
    <property type="entry name" value="Thz_kinase"/>
    <property type="match status" value="1"/>
</dbReference>
<comment type="catalytic activity">
    <reaction evidence="1">
        <text>5-(2-hydroxyethyl)-4-methylthiazole + ATP = 4-methyl-5-(2-phosphooxyethyl)-thiazole + ADP + H(+)</text>
        <dbReference type="Rhea" id="RHEA:24212"/>
        <dbReference type="ChEBI" id="CHEBI:15378"/>
        <dbReference type="ChEBI" id="CHEBI:17957"/>
        <dbReference type="ChEBI" id="CHEBI:30616"/>
        <dbReference type="ChEBI" id="CHEBI:58296"/>
        <dbReference type="ChEBI" id="CHEBI:456216"/>
        <dbReference type="EC" id="2.7.1.50"/>
    </reaction>
</comment>
<keyword evidence="12" id="KW-0784">Thiamine biosynthesis</keyword>
<evidence type="ECO:0000256" key="13">
    <source>
        <dbReference type="ARBA" id="ARBA00047334"/>
    </source>
</evidence>
<feature type="domain" description="Thiamine phosphate synthase/TenI" evidence="18">
    <location>
        <begin position="8"/>
        <end position="193"/>
    </location>
</feature>
<evidence type="ECO:0000256" key="7">
    <source>
        <dbReference type="ARBA" id="ARBA00022723"/>
    </source>
</evidence>
<dbReference type="UniPathway" id="UPA00060">
    <property type="reaction ID" value="UER00139"/>
</dbReference>
<evidence type="ECO:0000256" key="2">
    <source>
        <dbReference type="ARBA" id="ARBA00001946"/>
    </source>
</evidence>
<dbReference type="FunFam" id="3.20.20.70:FF:000104">
    <property type="entry name" value="Thiamine biosynthetic bifunctional enzyme"/>
    <property type="match status" value="1"/>
</dbReference>
<dbReference type="GO" id="GO:0004417">
    <property type="term" value="F:hydroxyethylthiazole kinase activity"/>
    <property type="evidence" value="ECO:0007669"/>
    <property type="project" value="UniProtKB-EC"/>
</dbReference>
<comment type="similarity">
    <text evidence="16">In the C-terminal section; belongs to the Thz kinase family.</text>
</comment>
<comment type="pathway">
    <text evidence="4">Cofactor biosynthesis; thiamine diphosphate biosynthesis; 4-methyl-5-(2-phosphoethyl)-thiazole from 5-(2-hydroxyethyl)-4-methylthiazole: step 1/1.</text>
</comment>
<dbReference type="HAMAP" id="MF_00097">
    <property type="entry name" value="TMP_synthase"/>
    <property type="match status" value="1"/>
</dbReference>
<dbReference type="GO" id="GO:0005524">
    <property type="term" value="F:ATP binding"/>
    <property type="evidence" value="ECO:0007669"/>
    <property type="project" value="UniProtKB-KW"/>
</dbReference>
<comment type="catalytic activity">
    <reaction evidence="14">
        <text>2-(2-carboxy-4-methylthiazol-5-yl)ethyl phosphate + 4-amino-2-methyl-5-(diphosphooxymethyl)pyrimidine + 2 H(+) = thiamine phosphate + CO2 + diphosphate</text>
        <dbReference type="Rhea" id="RHEA:47848"/>
        <dbReference type="ChEBI" id="CHEBI:15378"/>
        <dbReference type="ChEBI" id="CHEBI:16526"/>
        <dbReference type="ChEBI" id="CHEBI:33019"/>
        <dbReference type="ChEBI" id="CHEBI:37575"/>
        <dbReference type="ChEBI" id="CHEBI:57841"/>
        <dbReference type="ChEBI" id="CHEBI:62890"/>
        <dbReference type="EC" id="2.5.1.3"/>
    </reaction>
</comment>
<comment type="similarity">
    <text evidence="17">In the N-terminal section; belongs to the thiamine-phosphate synthase family.</text>
</comment>
<comment type="cofactor">
    <cofactor evidence="2">
        <name>Mg(2+)</name>
        <dbReference type="ChEBI" id="CHEBI:18420"/>
    </cofactor>
</comment>
<evidence type="ECO:0000313" key="19">
    <source>
        <dbReference type="EMBL" id="KAG2225892.1"/>
    </source>
</evidence>
<dbReference type="PANTHER" id="PTHR20857:SF23">
    <property type="entry name" value="THIAMINE BIOSYNTHETIC BIFUNCTIONAL ENZYME"/>
    <property type="match status" value="1"/>
</dbReference>
<dbReference type="PANTHER" id="PTHR20857">
    <property type="entry name" value="THIAMINE-PHOSPHATE PYROPHOSPHORYLASE"/>
    <property type="match status" value="1"/>
</dbReference>
<reference evidence="19 20" key="1">
    <citation type="submission" date="2020-12" db="EMBL/GenBank/DDBJ databases">
        <title>Metabolic potential, ecology and presence of endohyphal bacteria is reflected in genomic diversity of Mucoromycotina.</title>
        <authorList>
            <person name="Muszewska A."/>
            <person name="Okrasinska A."/>
            <person name="Steczkiewicz K."/>
            <person name="Drgas O."/>
            <person name="Orlowska M."/>
            <person name="Perlinska-Lenart U."/>
            <person name="Aleksandrzak-Piekarczyk T."/>
            <person name="Szatraj K."/>
            <person name="Zielenkiewicz U."/>
            <person name="Pilsyk S."/>
            <person name="Malc E."/>
            <person name="Mieczkowski P."/>
            <person name="Kruszewska J.S."/>
            <person name="Biernat P."/>
            <person name="Pawlowska J."/>
        </authorList>
    </citation>
    <scope>NUCLEOTIDE SEQUENCE [LARGE SCALE GENOMIC DNA]</scope>
    <source>
        <strain evidence="19 20">CBS 142.35</strain>
    </source>
</reference>
<keyword evidence="8" id="KW-0547">Nucleotide-binding</keyword>
<dbReference type="InterPro" id="IPR013785">
    <property type="entry name" value="Aldolase_TIM"/>
</dbReference>
<evidence type="ECO:0000256" key="17">
    <source>
        <dbReference type="ARBA" id="ARBA00061283"/>
    </source>
</evidence>
<evidence type="ECO:0000313" key="20">
    <source>
        <dbReference type="Proteomes" id="UP000646827"/>
    </source>
</evidence>
<comment type="catalytic activity">
    <reaction evidence="13">
        <text>4-methyl-5-(2-phosphooxyethyl)-thiazole + 4-amino-2-methyl-5-(diphosphooxymethyl)pyrimidine + H(+) = thiamine phosphate + diphosphate</text>
        <dbReference type="Rhea" id="RHEA:22328"/>
        <dbReference type="ChEBI" id="CHEBI:15378"/>
        <dbReference type="ChEBI" id="CHEBI:33019"/>
        <dbReference type="ChEBI" id="CHEBI:37575"/>
        <dbReference type="ChEBI" id="CHEBI:57841"/>
        <dbReference type="ChEBI" id="CHEBI:58296"/>
        <dbReference type="EC" id="2.5.1.3"/>
    </reaction>
</comment>
<dbReference type="SUPFAM" id="SSF51391">
    <property type="entry name" value="Thiamin phosphate synthase"/>
    <property type="match status" value="1"/>
</dbReference>
<dbReference type="AlphaFoldDB" id="A0A8H7VNW4"/>
<protein>
    <recommendedName>
        <fullName evidence="18">Thiamine phosphate synthase/TenI domain-containing protein</fullName>
    </recommendedName>
</protein>
<evidence type="ECO:0000256" key="11">
    <source>
        <dbReference type="ARBA" id="ARBA00022842"/>
    </source>
</evidence>
<dbReference type="Proteomes" id="UP000646827">
    <property type="component" value="Unassembled WGS sequence"/>
</dbReference>
<comment type="function">
    <text evidence="3">Condenses 4-methyl-5-(beta-hydroxyethyl)thiazole monophosphate (THZ-P) and 2-methyl-4-amino-5-hydroxymethyl pyrimidine pyrophosphate (HMP-PP) to form thiamine monophosphate (TMP).</text>
</comment>
<dbReference type="OrthoDB" id="4994at2759"/>
<dbReference type="NCBIfam" id="TIGR00693">
    <property type="entry name" value="thiE"/>
    <property type="match status" value="1"/>
</dbReference>
<keyword evidence="10" id="KW-0067">ATP-binding</keyword>
<evidence type="ECO:0000256" key="6">
    <source>
        <dbReference type="ARBA" id="ARBA00022679"/>
    </source>
</evidence>
<evidence type="ECO:0000256" key="1">
    <source>
        <dbReference type="ARBA" id="ARBA00001771"/>
    </source>
</evidence>
<dbReference type="GO" id="GO:0000287">
    <property type="term" value="F:magnesium ion binding"/>
    <property type="evidence" value="ECO:0007669"/>
    <property type="project" value="InterPro"/>
</dbReference>
<dbReference type="InterPro" id="IPR000417">
    <property type="entry name" value="Hyethyz_kinase"/>
</dbReference>
<evidence type="ECO:0000256" key="16">
    <source>
        <dbReference type="ARBA" id="ARBA00061146"/>
    </source>
</evidence>
<dbReference type="Pfam" id="PF02581">
    <property type="entry name" value="TMP-TENI"/>
    <property type="match status" value="1"/>
</dbReference>
<name>A0A8H7VNW4_9FUNG</name>
<evidence type="ECO:0000256" key="5">
    <source>
        <dbReference type="ARBA" id="ARBA00005165"/>
    </source>
</evidence>
<gene>
    <name evidence="19" type="ORF">INT45_006588</name>
</gene>
<comment type="catalytic activity">
    <reaction evidence="15">
        <text>2-[(2R,5Z)-2-carboxy-4-methylthiazol-5(2H)-ylidene]ethyl phosphate + 4-amino-2-methyl-5-(diphosphooxymethyl)pyrimidine + 2 H(+) = thiamine phosphate + CO2 + diphosphate</text>
        <dbReference type="Rhea" id="RHEA:47844"/>
        <dbReference type="ChEBI" id="CHEBI:15378"/>
        <dbReference type="ChEBI" id="CHEBI:16526"/>
        <dbReference type="ChEBI" id="CHEBI:33019"/>
        <dbReference type="ChEBI" id="CHEBI:37575"/>
        <dbReference type="ChEBI" id="CHEBI:57841"/>
        <dbReference type="ChEBI" id="CHEBI:62899"/>
        <dbReference type="EC" id="2.5.1.3"/>
    </reaction>
</comment>